<sequence length="62" mass="7123">MSYNFPYELRSGNNFQYSFVVDDLEATLQKYGYQKNVKLVPVFTTQSGKKFSGKAFDLVPDT</sequence>
<evidence type="ECO:0000313" key="1">
    <source>
        <dbReference type="EMBL" id="MBE2165243.1"/>
    </source>
</evidence>
<dbReference type="RefSeq" id="WP_192834431.1">
    <property type="nucleotide sequence ID" value="NZ_JADAZL010000006.1"/>
</dbReference>
<evidence type="ECO:0000313" key="2">
    <source>
        <dbReference type="Proteomes" id="UP000619170"/>
    </source>
</evidence>
<dbReference type="EMBL" id="JADAZL010000006">
    <property type="protein sequence ID" value="MBE2165243.1"/>
    <property type="molecule type" value="Genomic_DNA"/>
</dbReference>
<protein>
    <submittedName>
        <fullName evidence="1">Uncharacterized protein</fullName>
    </submittedName>
</protein>
<accession>A0ABR9NK01</accession>
<proteinExistence type="predicted"/>
<dbReference type="Proteomes" id="UP000619170">
    <property type="component" value="Unassembled WGS sequence"/>
</dbReference>
<gene>
    <name evidence="1" type="ORF">IIQ43_11955</name>
</gene>
<name>A0ABR9NK01_9GAMM</name>
<reference evidence="2" key="2">
    <citation type="submission" date="2023-07" db="EMBL/GenBank/DDBJ databases">
        <title>Acinetobacter oleivorans assembled AC1583.</title>
        <authorList>
            <person name="Yeo C.C."/>
        </authorList>
    </citation>
    <scope>NUCLEOTIDE SEQUENCE [LARGE SCALE GENOMIC DNA]</scope>
    <source>
        <strain evidence="2">AC1583</strain>
    </source>
</reference>
<reference evidence="1 2" key="1">
    <citation type="submission" date="2020-10" db="EMBL/GenBank/DDBJ databases">
        <authorList>
            <person name="Mohd Rani F."/>
        </authorList>
    </citation>
    <scope>NUCLEOTIDE SEQUENCE [LARGE SCALE GENOMIC DNA]</scope>
    <source>
        <strain evidence="1 2">AC1583</strain>
    </source>
</reference>
<comment type="caution">
    <text evidence="1">The sequence shown here is derived from an EMBL/GenBank/DDBJ whole genome shotgun (WGS) entry which is preliminary data.</text>
</comment>
<keyword evidence="2" id="KW-1185">Reference proteome</keyword>
<organism evidence="1 2">
    <name type="scientific">Acinetobacter oleivorans</name>
    <dbReference type="NCBI Taxonomy" id="1148157"/>
    <lineage>
        <taxon>Bacteria</taxon>
        <taxon>Pseudomonadati</taxon>
        <taxon>Pseudomonadota</taxon>
        <taxon>Gammaproteobacteria</taxon>
        <taxon>Moraxellales</taxon>
        <taxon>Moraxellaceae</taxon>
        <taxon>Acinetobacter</taxon>
    </lineage>
</organism>